<feature type="domain" description="EAL" evidence="1">
    <location>
        <begin position="104"/>
        <end position="336"/>
    </location>
</feature>
<evidence type="ECO:0000313" key="3">
    <source>
        <dbReference type="Proteomes" id="UP000068016"/>
    </source>
</evidence>
<gene>
    <name evidence="2" type="ORF">WT83_04820</name>
</gene>
<organism evidence="2 3">
    <name type="scientific">Burkholderia territorii</name>
    <dbReference type="NCBI Taxonomy" id="1503055"/>
    <lineage>
        <taxon>Bacteria</taxon>
        <taxon>Pseudomonadati</taxon>
        <taxon>Pseudomonadota</taxon>
        <taxon>Betaproteobacteria</taxon>
        <taxon>Burkholderiales</taxon>
        <taxon>Burkholderiaceae</taxon>
        <taxon>Burkholderia</taxon>
        <taxon>Burkholderia cepacia complex</taxon>
    </lineage>
</organism>
<evidence type="ECO:0000313" key="2">
    <source>
        <dbReference type="EMBL" id="KWN21998.1"/>
    </source>
</evidence>
<dbReference type="Pfam" id="PF00563">
    <property type="entry name" value="EAL"/>
    <property type="match status" value="1"/>
</dbReference>
<dbReference type="EMBL" id="LPLZ01000017">
    <property type="protein sequence ID" value="KWN21998.1"/>
    <property type="molecule type" value="Genomic_DNA"/>
</dbReference>
<dbReference type="RefSeq" id="WP_060346256.1">
    <property type="nucleotide sequence ID" value="NZ_LPLZ01000017.1"/>
</dbReference>
<dbReference type="Gene3D" id="3.20.20.450">
    <property type="entry name" value="EAL domain"/>
    <property type="match status" value="1"/>
</dbReference>
<sequence length="336" mass="37150">MTHQSIRIEIRNLAQMAQVFGVEAMHQAVQAFDHYVRTVWCAPHRVRDAGEGEWVVELEGVTPLDSPDGSVEIGLDGWGLGGVDSVWPGIAVSMQVTREERGVAPDVDSASHIELARSDEAVPHLSAEMDFSRVHHIDSSDMTAFYLYPPSVLSHVAAADMSSRTPPRRIDHVRVLNAVQHLQAHPGIRLSVALNEQSIGIDAHWQSLWAQLEGAPEVAVRLMIEIPEGAHLAPGQGRSFVNRFRQLGCQIVVGDFGIHYGADVLREIPEPDWIVLDASRWGNWMNDARVYHRLSGMVALAHELASYVVIRSVNVLAMRTRLREAGVSWVSERGAV</sequence>
<dbReference type="SUPFAM" id="SSF141868">
    <property type="entry name" value="EAL domain-like"/>
    <property type="match status" value="1"/>
</dbReference>
<protein>
    <recommendedName>
        <fullName evidence="1">EAL domain-containing protein</fullName>
    </recommendedName>
</protein>
<reference evidence="2 3" key="1">
    <citation type="submission" date="2015-11" db="EMBL/GenBank/DDBJ databases">
        <title>Expanding the genomic diversity of Burkholderia species for the development of highly accurate diagnostics.</title>
        <authorList>
            <person name="Sahl J."/>
            <person name="Keim P."/>
            <person name="Wagner D."/>
        </authorList>
    </citation>
    <scope>NUCLEOTIDE SEQUENCE [LARGE SCALE GENOMIC DNA]</scope>
    <source>
        <strain evidence="2 3">MSMB793WGS</strain>
    </source>
</reference>
<dbReference type="InterPro" id="IPR035919">
    <property type="entry name" value="EAL_sf"/>
</dbReference>
<name>A0A108F2Q7_9BURK</name>
<dbReference type="Proteomes" id="UP000068016">
    <property type="component" value="Unassembled WGS sequence"/>
</dbReference>
<accession>A0A108F2Q7</accession>
<comment type="caution">
    <text evidence="2">The sequence shown here is derived from an EMBL/GenBank/DDBJ whole genome shotgun (WGS) entry which is preliminary data.</text>
</comment>
<dbReference type="PROSITE" id="PS50883">
    <property type="entry name" value="EAL"/>
    <property type="match status" value="1"/>
</dbReference>
<evidence type="ECO:0000259" key="1">
    <source>
        <dbReference type="PROSITE" id="PS50883"/>
    </source>
</evidence>
<dbReference type="InterPro" id="IPR001633">
    <property type="entry name" value="EAL_dom"/>
</dbReference>
<proteinExistence type="predicted"/>
<dbReference type="AlphaFoldDB" id="A0A108F2Q7"/>